<evidence type="ECO:0000313" key="3">
    <source>
        <dbReference type="Proteomes" id="UP000621560"/>
    </source>
</evidence>
<name>A0A927BVR8_9BACL</name>
<dbReference type="RefSeq" id="WP_190918724.1">
    <property type="nucleotide sequence ID" value="NZ_JACXIZ010000022.1"/>
</dbReference>
<evidence type="ECO:0000256" key="1">
    <source>
        <dbReference type="SAM" id="Phobius"/>
    </source>
</evidence>
<dbReference type="EMBL" id="JACXIZ010000022">
    <property type="protein sequence ID" value="MBD2846369.1"/>
    <property type="molecule type" value="Genomic_DNA"/>
</dbReference>
<feature type="transmembrane region" description="Helical" evidence="1">
    <location>
        <begin position="153"/>
        <end position="172"/>
    </location>
</feature>
<keyword evidence="1" id="KW-0472">Membrane</keyword>
<dbReference type="AlphaFoldDB" id="A0A927BVR8"/>
<feature type="transmembrane region" description="Helical" evidence="1">
    <location>
        <begin position="123"/>
        <end position="141"/>
    </location>
</feature>
<comment type="caution">
    <text evidence="2">The sequence shown here is derived from an EMBL/GenBank/DDBJ whole genome shotgun (WGS) entry which is preliminary data.</text>
</comment>
<accession>A0A927BVR8</accession>
<keyword evidence="1" id="KW-0812">Transmembrane</keyword>
<keyword evidence="1" id="KW-1133">Transmembrane helix</keyword>
<sequence length="173" mass="18553">MVSDLGTALMLRKLTAIYFATATIALVLTATSEGGSLYAASASESASTLLSAATVYGMYAGAILFLYGTPVSLALDAATWRLKRRRPAMPDGAADRYGRDALYIALHGVLGALPGWTFGSQWFALYGMLAAVLYGLAERWTRRRLARGRGIKCIWLTPVLLYAGLLLVLLALD</sequence>
<proteinExistence type="predicted"/>
<protein>
    <submittedName>
        <fullName evidence="2">Uncharacterized protein</fullName>
    </submittedName>
</protein>
<keyword evidence="3" id="KW-1185">Reference proteome</keyword>
<organism evidence="2 3">
    <name type="scientific">Paenibacillus sabuli</name>
    <dbReference type="NCBI Taxonomy" id="2772509"/>
    <lineage>
        <taxon>Bacteria</taxon>
        <taxon>Bacillati</taxon>
        <taxon>Bacillota</taxon>
        <taxon>Bacilli</taxon>
        <taxon>Bacillales</taxon>
        <taxon>Paenibacillaceae</taxon>
        <taxon>Paenibacillus</taxon>
    </lineage>
</organism>
<dbReference type="Proteomes" id="UP000621560">
    <property type="component" value="Unassembled WGS sequence"/>
</dbReference>
<evidence type="ECO:0000313" key="2">
    <source>
        <dbReference type="EMBL" id="MBD2846369.1"/>
    </source>
</evidence>
<feature type="transmembrane region" description="Helical" evidence="1">
    <location>
        <begin position="58"/>
        <end position="80"/>
    </location>
</feature>
<reference evidence="2" key="1">
    <citation type="submission" date="2020-09" db="EMBL/GenBank/DDBJ databases">
        <title>A novel bacterium of genus Paenibacillus, isolated from South China Sea.</title>
        <authorList>
            <person name="Huang H."/>
            <person name="Mo K."/>
            <person name="Hu Y."/>
        </authorList>
    </citation>
    <scope>NUCLEOTIDE SEQUENCE</scope>
    <source>
        <strain evidence="2">IB182496</strain>
    </source>
</reference>
<gene>
    <name evidence="2" type="ORF">IDH44_14285</name>
</gene>